<accession>A0ABY6F2N6</accession>
<dbReference type="InterPro" id="IPR015421">
    <property type="entry name" value="PyrdxlP-dep_Trfase_major"/>
</dbReference>
<dbReference type="InterPro" id="IPR015422">
    <property type="entry name" value="PyrdxlP-dep_Trfase_small"/>
</dbReference>
<evidence type="ECO:0000313" key="6">
    <source>
        <dbReference type="EMBL" id="UXZ04356.1"/>
    </source>
</evidence>
<dbReference type="CDD" id="cd06502">
    <property type="entry name" value="TA_like"/>
    <property type="match status" value="1"/>
</dbReference>
<evidence type="ECO:0000256" key="2">
    <source>
        <dbReference type="ARBA" id="ARBA00006966"/>
    </source>
</evidence>
<dbReference type="Gene3D" id="3.90.1150.10">
    <property type="entry name" value="Aspartate Aminotransferase, domain 1"/>
    <property type="match status" value="1"/>
</dbReference>
<proteinExistence type="inferred from homology"/>
<comment type="subunit">
    <text evidence="3">Homotetramer.</text>
</comment>
<gene>
    <name evidence="6" type="ORF">LU297_07095</name>
</gene>
<comment type="cofactor">
    <cofactor evidence="1">
        <name>pyridoxal 5'-phosphate</name>
        <dbReference type="ChEBI" id="CHEBI:597326"/>
    </cofactor>
</comment>
<dbReference type="InterPro" id="IPR001597">
    <property type="entry name" value="ArAA_b-elim_lyase/Thr_aldolase"/>
</dbReference>
<dbReference type="InterPro" id="IPR015424">
    <property type="entry name" value="PyrdxlP-dep_Trfase"/>
</dbReference>
<keyword evidence="7" id="KW-1185">Reference proteome</keyword>
<dbReference type="EMBL" id="CP089977">
    <property type="protein sequence ID" value="UXZ04356.1"/>
    <property type="molecule type" value="Genomic_DNA"/>
</dbReference>
<dbReference type="RefSeq" id="WP_263075844.1">
    <property type="nucleotide sequence ID" value="NZ_CP089977.1"/>
</dbReference>
<evidence type="ECO:0000259" key="5">
    <source>
        <dbReference type="Pfam" id="PF01212"/>
    </source>
</evidence>
<name>A0ABY6F2N6_9GAMM</name>
<feature type="domain" description="Aromatic amino acid beta-eliminating lyase/threonine aldolase" evidence="5">
    <location>
        <begin position="10"/>
        <end position="296"/>
    </location>
</feature>
<comment type="similarity">
    <text evidence="2">Belongs to the threonine aldolase family.</text>
</comment>
<keyword evidence="4" id="KW-0663">Pyridoxal phosphate</keyword>
<dbReference type="Gene3D" id="3.40.640.10">
    <property type="entry name" value="Type I PLP-dependent aspartate aminotransferase-like (Major domain)"/>
    <property type="match status" value="1"/>
</dbReference>
<protein>
    <submittedName>
        <fullName evidence="6">Low specificity L-threonine aldolase</fullName>
    </submittedName>
</protein>
<evidence type="ECO:0000256" key="1">
    <source>
        <dbReference type="ARBA" id="ARBA00001933"/>
    </source>
</evidence>
<dbReference type="Proteomes" id="UP001063782">
    <property type="component" value="Chromosome"/>
</dbReference>
<organism evidence="6 7">
    <name type="scientific">Moraxella nasicaprae</name>
    <dbReference type="NCBI Taxonomy" id="2904122"/>
    <lineage>
        <taxon>Bacteria</taxon>
        <taxon>Pseudomonadati</taxon>
        <taxon>Pseudomonadota</taxon>
        <taxon>Gammaproteobacteria</taxon>
        <taxon>Moraxellales</taxon>
        <taxon>Moraxellaceae</taxon>
        <taxon>Moraxella</taxon>
    </lineage>
</organism>
<dbReference type="Pfam" id="PF01212">
    <property type="entry name" value="Beta_elim_lyase"/>
    <property type="match status" value="1"/>
</dbReference>
<dbReference type="PANTHER" id="PTHR48097:SF5">
    <property type="entry name" value="LOW SPECIFICITY L-THREONINE ALDOLASE"/>
    <property type="match status" value="1"/>
</dbReference>
<evidence type="ECO:0000256" key="4">
    <source>
        <dbReference type="ARBA" id="ARBA00022898"/>
    </source>
</evidence>
<dbReference type="PANTHER" id="PTHR48097">
    <property type="entry name" value="L-THREONINE ALDOLASE-RELATED"/>
    <property type="match status" value="1"/>
</dbReference>
<sequence length="345" mass="38102">MQTNLTKKHFASDNYSGVHPEIMQALMNANVGHTAAYGYDEYTARLDVLISEHFGKQAVGYPVFNGTGANVLGLQSLMPRFGSVICAESAHINQDESNAPQAVGGFKLWTIPTPDGKLTPELIQTQAHGFGSEHRPQPAVVYISQTTECGTCYTIDEIAKIADTAHYYGMKLFVDGARLSNAVSFLQTNFKEMITKAGVDMVSLGGTKNGLMFGECLIDVKGVLGDQMKFLRKMNMQTASKMRFISAQLVCMLEKDLYRTLSTHANQMAQLLADELNVIGVPILYKVESNAVFVHLPKNTADQVRQHYAFYDWQEGVCRLMCSFDTTPDDVMDLARLIKQAISSN</sequence>
<reference evidence="6" key="1">
    <citation type="submission" date="2021-12" db="EMBL/GenBank/DDBJ databases">
        <title>taxonomy of Moraxella sp. ZY201224.</title>
        <authorList>
            <person name="Li F."/>
        </authorList>
    </citation>
    <scope>NUCLEOTIDE SEQUENCE</scope>
    <source>
        <strain evidence="6">ZY201224</strain>
    </source>
</reference>
<evidence type="ECO:0000256" key="3">
    <source>
        <dbReference type="ARBA" id="ARBA00011881"/>
    </source>
</evidence>
<dbReference type="SUPFAM" id="SSF53383">
    <property type="entry name" value="PLP-dependent transferases"/>
    <property type="match status" value="1"/>
</dbReference>
<evidence type="ECO:0000313" key="7">
    <source>
        <dbReference type="Proteomes" id="UP001063782"/>
    </source>
</evidence>